<evidence type="ECO:0000256" key="5">
    <source>
        <dbReference type="ARBA" id="ARBA00022576"/>
    </source>
</evidence>
<evidence type="ECO:0000256" key="7">
    <source>
        <dbReference type="ARBA" id="ARBA00022679"/>
    </source>
</evidence>
<organism evidence="12 13">
    <name type="scientific">Allomyces macrogynus (strain ATCC 38327)</name>
    <name type="common">Allomyces javanicus var. macrogynus</name>
    <dbReference type="NCBI Taxonomy" id="578462"/>
    <lineage>
        <taxon>Eukaryota</taxon>
        <taxon>Fungi</taxon>
        <taxon>Fungi incertae sedis</taxon>
        <taxon>Blastocladiomycota</taxon>
        <taxon>Blastocladiomycetes</taxon>
        <taxon>Blastocladiales</taxon>
        <taxon>Blastocladiaceae</taxon>
        <taxon>Allomyces</taxon>
    </lineage>
</organism>
<dbReference type="PIRSF" id="PIRSF000525">
    <property type="entry name" value="SerC"/>
    <property type="match status" value="1"/>
</dbReference>
<dbReference type="InterPro" id="IPR015421">
    <property type="entry name" value="PyrdxlP-dep_Trfase_major"/>
</dbReference>
<dbReference type="AlphaFoldDB" id="A0A0L0T9X4"/>
<gene>
    <name evidence="12" type="ORF">AMAG_15755</name>
</gene>
<dbReference type="GO" id="GO:0030170">
    <property type="term" value="F:pyridoxal phosphate binding"/>
    <property type="evidence" value="ECO:0007669"/>
    <property type="project" value="TreeGrafter"/>
</dbReference>
<dbReference type="VEuPathDB" id="FungiDB:AMAG_15755"/>
<dbReference type="OMA" id="TEAWSAK"/>
<dbReference type="OrthoDB" id="1703350at2759"/>
<reference evidence="12 13" key="1">
    <citation type="submission" date="2009-11" db="EMBL/GenBank/DDBJ databases">
        <title>Annotation of Allomyces macrogynus ATCC 38327.</title>
        <authorList>
            <consortium name="The Broad Institute Genome Sequencing Platform"/>
            <person name="Russ C."/>
            <person name="Cuomo C."/>
            <person name="Burger G."/>
            <person name="Gray M.W."/>
            <person name="Holland P.W.H."/>
            <person name="King N."/>
            <person name="Lang F.B.F."/>
            <person name="Roger A.J."/>
            <person name="Ruiz-Trillo I."/>
            <person name="Young S.K."/>
            <person name="Zeng Q."/>
            <person name="Gargeya S."/>
            <person name="Fitzgerald M."/>
            <person name="Haas B."/>
            <person name="Abouelleil A."/>
            <person name="Alvarado L."/>
            <person name="Arachchi H.M."/>
            <person name="Berlin A."/>
            <person name="Chapman S.B."/>
            <person name="Gearin G."/>
            <person name="Goldberg J."/>
            <person name="Griggs A."/>
            <person name="Gujja S."/>
            <person name="Hansen M."/>
            <person name="Heiman D."/>
            <person name="Howarth C."/>
            <person name="Larimer J."/>
            <person name="Lui A."/>
            <person name="MacDonald P.J.P."/>
            <person name="McCowen C."/>
            <person name="Montmayeur A."/>
            <person name="Murphy C."/>
            <person name="Neiman D."/>
            <person name="Pearson M."/>
            <person name="Priest M."/>
            <person name="Roberts A."/>
            <person name="Saif S."/>
            <person name="Shea T."/>
            <person name="Sisk P."/>
            <person name="Stolte C."/>
            <person name="Sykes S."/>
            <person name="Wortman J."/>
            <person name="Nusbaum C."/>
            <person name="Birren B."/>
        </authorList>
    </citation>
    <scope>NUCLEOTIDE SEQUENCE [LARGE SCALE GENOMIC DNA]</scope>
    <source>
        <strain evidence="12 13">ATCC 38327</strain>
    </source>
</reference>
<reference evidence="13" key="2">
    <citation type="submission" date="2009-11" db="EMBL/GenBank/DDBJ databases">
        <title>The Genome Sequence of Allomyces macrogynus strain ATCC 38327.</title>
        <authorList>
            <consortium name="The Broad Institute Genome Sequencing Platform"/>
            <person name="Russ C."/>
            <person name="Cuomo C."/>
            <person name="Shea T."/>
            <person name="Young S.K."/>
            <person name="Zeng Q."/>
            <person name="Koehrsen M."/>
            <person name="Haas B."/>
            <person name="Borodovsky M."/>
            <person name="Guigo R."/>
            <person name="Alvarado L."/>
            <person name="Berlin A."/>
            <person name="Borenstein D."/>
            <person name="Chen Z."/>
            <person name="Engels R."/>
            <person name="Freedman E."/>
            <person name="Gellesch M."/>
            <person name="Goldberg J."/>
            <person name="Griggs A."/>
            <person name="Gujja S."/>
            <person name="Heiman D."/>
            <person name="Hepburn T."/>
            <person name="Howarth C."/>
            <person name="Jen D."/>
            <person name="Larson L."/>
            <person name="Lewis B."/>
            <person name="Mehta T."/>
            <person name="Park D."/>
            <person name="Pearson M."/>
            <person name="Roberts A."/>
            <person name="Saif S."/>
            <person name="Shenoy N."/>
            <person name="Sisk P."/>
            <person name="Stolte C."/>
            <person name="Sykes S."/>
            <person name="Walk T."/>
            <person name="White J."/>
            <person name="Yandava C."/>
            <person name="Burger G."/>
            <person name="Gray M.W."/>
            <person name="Holland P.W.H."/>
            <person name="King N."/>
            <person name="Lang F.B.F."/>
            <person name="Roger A.J."/>
            <person name="Ruiz-Trillo I."/>
            <person name="Lander E."/>
            <person name="Nusbaum C."/>
        </authorList>
    </citation>
    <scope>NUCLEOTIDE SEQUENCE [LARGE SCALE GENOMIC DNA]</scope>
    <source>
        <strain evidence="13">ATCC 38327</strain>
    </source>
</reference>
<dbReference type="eggNOG" id="KOG2790">
    <property type="taxonomic scope" value="Eukaryota"/>
</dbReference>
<accession>A0A0L0T9X4</accession>
<keyword evidence="6" id="KW-0028">Amino-acid biosynthesis</keyword>
<proteinExistence type="inferred from homology"/>
<keyword evidence="9" id="KW-0718">Serine biosynthesis</keyword>
<evidence type="ECO:0000313" key="12">
    <source>
        <dbReference type="EMBL" id="KNE71542.1"/>
    </source>
</evidence>
<dbReference type="GO" id="GO:0006564">
    <property type="term" value="P:L-serine biosynthetic process"/>
    <property type="evidence" value="ECO:0007669"/>
    <property type="project" value="UniProtKB-KW"/>
</dbReference>
<protein>
    <recommendedName>
        <fullName evidence="4">phosphoserine transaminase</fullName>
        <ecNumber evidence="4">2.6.1.52</ecNumber>
    </recommendedName>
</protein>
<dbReference type="GO" id="GO:0004648">
    <property type="term" value="F:O-phospho-L-serine:2-oxoglutarate aminotransferase activity"/>
    <property type="evidence" value="ECO:0007669"/>
    <property type="project" value="UniProtKB-EC"/>
</dbReference>
<keyword evidence="7" id="KW-0808">Transferase</keyword>
<dbReference type="Proteomes" id="UP000054350">
    <property type="component" value="Unassembled WGS sequence"/>
</dbReference>
<keyword evidence="5" id="KW-0032">Aminotransferase</keyword>
<dbReference type="PANTHER" id="PTHR43247:SF1">
    <property type="entry name" value="PHOSPHOSERINE AMINOTRANSFERASE"/>
    <property type="match status" value="1"/>
</dbReference>
<dbReference type="InterPro" id="IPR022278">
    <property type="entry name" value="Pser_aminoTfrase"/>
</dbReference>
<comment type="similarity">
    <text evidence="3">Belongs to the class-V pyridoxal-phosphate-dependent aminotransferase family. SerC subfamily.</text>
</comment>
<evidence type="ECO:0000256" key="4">
    <source>
        <dbReference type="ARBA" id="ARBA00013030"/>
    </source>
</evidence>
<evidence type="ECO:0000313" key="13">
    <source>
        <dbReference type="Proteomes" id="UP000054350"/>
    </source>
</evidence>
<evidence type="ECO:0000256" key="9">
    <source>
        <dbReference type="ARBA" id="ARBA00023299"/>
    </source>
</evidence>
<dbReference type="InterPro" id="IPR015424">
    <property type="entry name" value="PyrdxlP-dep_Trfase"/>
</dbReference>
<evidence type="ECO:0000256" key="3">
    <source>
        <dbReference type="ARBA" id="ARBA00006904"/>
    </source>
</evidence>
<dbReference type="FunFam" id="3.40.640.10:FF:000010">
    <property type="entry name" value="Phosphoserine aminotransferase"/>
    <property type="match status" value="1"/>
</dbReference>
<dbReference type="SUPFAM" id="SSF53383">
    <property type="entry name" value="PLP-dependent transferases"/>
    <property type="match status" value="1"/>
</dbReference>
<dbReference type="HAMAP" id="MF_00160">
    <property type="entry name" value="SerC_aminotrans_5"/>
    <property type="match status" value="1"/>
</dbReference>
<dbReference type="NCBIfam" id="NF003764">
    <property type="entry name" value="PRK05355.1"/>
    <property type="match status" value="1"/>
</dbReference>
<dbReference type="InterPro" id="IPR000192">
    <property type="entry name" value="Aminotrans_V_dom"/>
</dbReference>
<keyword evidence="8" id="KW-0663">Pyridoxal phosphate</keyword>
<evidence type="ECO:0000256" key="10">
    <source>
        <dbReference type="ARBA" id="ARBA00049007"/>
    </source>
</evidence>
<dbReference type="EC" id="2.6.1.52" evidence="4"/>
<dbReference type="Pfam" id="PF00266">
    <property type="entry name" value="Aminotran_5"/>
    <property type="match status" value="1"/>
</dbReference>
<comment type="cofactor">
    <cofactor evidence="1">
        <name>pyridoxal 5'-phosphate</name>
        <dbReference type="ChEBI" id="CHEBI:597326"/>
    </cofactor>
</comment>
<dbReference type="UniPathway" id="UPA00135">
    <property type="reaction ID" value="UER00197"/>
</dbReference>
<keyword evidence="13" id="KW-1185">Reference proteome</keyword>
<dbReference type="EMBL" id="GG745372">
    <property type="protein sequence ID" value="KNE71542.1"/>
    <property type="molecule type" value="Genomic_DNA"/>
</dbReference>
<name>A0A0L0T9X4_ALLM3</name>
<comment type="catalytic activity">
    <reaction evidence="10">
        <text>O-phospho-L-serine + 2-oxoglutarate = 3-phosphooxypyruvate + L-glutamate</text>
        <dbReference type="Rhea" id="RHEA:14329"/>
        <dbReference type="ChEBI" id="CHEBI:16810"/>
        <dbReference type="ChEBI" id="CHEBI:18110"/>
        <dbReference type="ChEBI" id="CHEBI:29985"/>
        <dbReference type="ChEBI" id="CHEBI:57524"/>
        <dbReference type="EC" id="2.6.1.52"/>
    </reaction>
</comment>
<dbReference type="STRING" id="578462.A0A0L0T9X4"/>
<dbReference type="PANTHER" id="PTHR43247">
    <property type="entry name" value="PHOSPHOSERINE AMINOTRANSFERASE"/>
    <property type="match status" value="1"/>
</dbReference>
<evidence type="ECO:0000259" key="11">
    <source>
        <dbReference type="Pfam" id="PF00266"/>
    </source>
</evidence>
<feature type="domain" description="Aminotransferase class V" evidence="11">
    <location>
        <begin position="2"/>
        <end position="369"/>
    </location>
</feature>
<evidence type="ECO:0000256" key="6">
    <source>
        <dbReference type="ARBA" id="ARBA00022605"/>
    </source>
</evidence>
<dbReference type="Gene3D" id="3.90.1150.10">
    <property type="entry name" value="Aspartate Aminotransferase, domain 1"/>
    <property type="match status" value="1"/>
</dbReference>
<sequence>MNAGPGALPPSVLAEAARAVSEGVQGTPGLSILSISHRSPAFDAILAKADADLRALLNIPESYAVLWMQGGASTQFHAVAANLLARAPAGAKVPVTADYVVSGTWSSKAAEAARAAGVQVNVVNPAVSKELTVADPAAWTPTTGKIAPLYSYLCSNETVNGIELLNDEARVLKALHPTAPVVADMSSDLLAMPIDVTKYALIFAGAQKNLGPAGVTLVILRKDLLATPAHPTARLPLMLDYATYLASNSLYNTPPVYAMFVTGLVLQWMRENGGLKWAVPRAAAKAAKVYTALESMRHYAPIIAKPWRSLTNVVFRVVDADGNPDERLEAKFVKFAETRRIVGLAGHRSVGGCRASLYNAVTPEEVDVLVHVLAEFDKLL</sequence>
<evidence type="ECO:0000256" key="8">
    <source>
        <dbReference type="ARBA" id="ARBA00022898"/>
    </source>
</evidence>
<dbReference type="GO" id="GO:0005737">
    <property type="term" value="C:cytoplasm"/>
    <property type="evidence" value="ECO:0007669"/>
    <property type="project" value="TreeGrafter"/>
</dbReference>
<evidence type="ECO:0000256" key="1">
    <source>
        <dbReference type="ARBA" id="ARBA00001933"/>
    </source>
</evidence>
<dbReference type="Gene3D" id="3.40.640.10">
    <property type="entry name" value="Type I PLP-dependent aspartate aminotransferase-like (Major domain)"/>
    <property type="match status" value="1"/>
</dbReference>
<evidence type="ECO:0000256" key="2">
    <source>
        <dbReference type="ARBA" id="ARBA00005099"/>
    </source>
</evidence>
<dbReference type="InterPro" id="IPR015422">
    <property type="entry name" value="PyrdxlP-dep_Trfase_small"/>
</dbReference>
<comment type="pathway">
    <text evidence="2">Amino-acid biosynthesis; L-serine biosynthesis; L-serine from 3-phospho-D-glycerate: step 2/3.</text>
</comment>